<organism evidence="2 3">
    <name type="scientific">Gordonia pseudamarae</name>
    <dbReference type="NCBI Taxonomy" id="2831662"/>
    <lineage>
        <taxon>Bacteria</taxon>
        <taxon>Bacillati</taxon>
        <taxon>Actinomycetota</taxon>
        <taxon>Actinomycetes</taxon>
        <taxon>Mycobacteriales</taxon>
        <taxon>Gordoniaceae</taxon>
        <taxon>Gordonia</taxon>
    </lineage>
</organism>
<accession>A0ABX6IGG4</accession>
<evidence type="ECO:0000313" key="2">
    <source>
        <dbReference type="EMBL" id="QHN34385.1"/>
    </source>
</evidence>
<reference evidence="2" key="1">
    <citation type="journal article" date="2021" name="Nat. Microbiol.">
        <title>Cocultivation of an ultrasmall environmental parasitic bacterium with lytic ability against bacteria associated with wastewater foams.</title>
        <authorList>
            <person name="Batinovic S."/>
            <person name="Rose J.J.A."/>
            <person name="Ratcliffe J."/>
            <person name="Seviour R.J."/>
            <person name="Petrovski S."/>
        </authorList>
    </citation>
    <scope>NUCLEOTIDE SEQUENCE</scope>
    <source>
        <strain evidence="2">CON9</strain>
    </source>
</reference>
<name>A0ABX6IGG4_9ACTN</name>
<evidence type="ECO:0000256" key="1">
    <source>
        <dbReference type="SAM" id="MobiDB-lite"/>
    </source>
</evidence>
<dbReference type="EMBL" id="CP045809">
    <property type="protein sequence ID" value="QHN34385.1"/>
    <property type="molecule type" value="Genomic_DNA"/>
</dbReference>
<evidence type="ECO:0000313" key="3">
    <source>
        <dbReference type="Proteomes" id="UP001059836"/>
    </source>
</evidence>
<dbReference type="Pfam" id="PF21997">
    <property type="entry name" value="DUF6928"/>
    <property type="match status" value="1"/>
</dbReference>
<dbReference type="Proteomes" id="UP001059836">
    <property type="component" value="Chromosome"/>
</dbReference>
<gene>
    <name evidence="2" type="ORF">GII31_05230</name>
</gene>
<protein>
    <submittedName>
        <fullName evidence="2">Uncharacterized protein</fullName>
    </submittedName>
</protein>
<feature type="compositionally biased region" description="Pro residues" evidence="1">
    <location>
        <begin position="242"/>
        <end position="256"/>
    </location>
</feature>
<sequence length="277" mass="29918">MSARATAVWFIDTPDATVRIREGLINSPDDARTLIQPIYGDKVLVPAVDTDLATATAAVDADSDPDSIVYVGSYGGLAVVVCPLFVTARPSTLTKTIMAVRTSHVVTLLHTDPGTALGAFARWEAGTLRRAFSANPVTIYEDEGIPFVFERPFWAGECPIYYAPGAQPELMALPFHPQELAEQANRDWLGFRFTHPLADTDTDPATIPVTGFRVHPAGYVAAADHVVTAADHMVARTVATPQPAPPDQFPEAPATPPAGKGKPKGRFLRRLRRYFGL</sequence>
<dbReference type="InterPro" id="IPR053847">
    <property type="entry name" value="DUF6928"/>
</dbReference>
<dbReference type="RefSeq" id="WP_213247438.1">
    <property type="nucleotide sequence ID" value="NZ_CP045806.1"/>
</dbReference>
<proteinExistence type="predicted"/>
<feature type="region of interest" description="Disordered" evidence="1">
    <location>
        <begin position="239"/>
        <end position="265"/>
    </location>
</feature>
<keyword evidence="3" id="KW-1185">Reference proteome</keyword>